<dbReference type="AlphaFoldDB" id="A9UUE4"/>
<feature type="transmembrane region" description="Helical" evidence="7">
    <location>
        <begin position="564"/>
        <end position="582"/>
    </location>
</feature>
<sequence>MDEGAGRGPPARAGLSRPGRPTGLSTSHQDMQRTSGPGRSSISGNPYVVDLDRLNSRVFGVNQDQPLNSPGTPKPGHVSITRANDPKGDELKRERRDRFFQGRSLERGQLVQETPNNNNQSSAPRSSHSSHPAGSSSALASGKKDIDPRDGDLYLDPLDPDVVKLHRADRQESVFNETRRVKPLTLTFKDIRFDVVTKKHKGPDESRQIIKGLSGQVEPASLLSIIGSSGAGGRSLVGPTSGLPTKTLDSWFDEILAGRLDARGKGDTSGEVLVNGHKRDVSEFRRISAYVLQEDVFFAELTVRETIMLSANLRLPGKMSREDKKERVDMVIRELGLKKAENTIIGSETRRGVSGGEKKRVNIGTELVTNPTLVFCDEPTTGLDSFNAQNVMDSLLTLAKAGRTVIATIHQPRSEIYNMLDQLMLLSEGNMLYMGSAKEAVPYFDRLGYPSPKSYNPADWFLDLISLDARSAELESRTSKRIAYLADAFRKHQRSLPHNQQSSGQHDASVGLAQHHPASASDAELGVSSKPTRSGYAVSWCTQFGLLLRRAARIAMRENQVNMAKMVQTIFFAILLGIIWFMEGGGDGGRSVQTVAGALFFALINQSFGGTFGIIYVFPLEKAIIQKERASRSYQVGAYFGSKVIVEIPRILLPLLLFSVVVYFMIDFRPDAGAFFGFLFVLFLATEAASGIAYIVSALSSTAQEAGSIAPIFMVTSILFGGFFINFEQVPNWISWLRYLSYIKYSFAALLQLEYEDRSLDTSSCSGSAAEAGQLCFSEGSQVLEFYDVADIDFGYNILILIAMTVGFHFIAYLILLYRGPKFDTSV</sequence>
<feature type="transmembrane region" description="Helical" evidence="7">
    <location>
        <begin position="794"/>
        <end position="818"/>
    </location>
</feature>
<dbReference type="PROSITE" id="PS50893">
    <property type="entry name" value="ABC_TRANSPORTER_2"/>
    <property type="match status" value="1"/>
</dbReference>
<dbReference type="InterPro" id="IPR027417">
    <property type="entry name" value="P-loop_NTPase"/>
</dbReference>
<dbReference type="FunFam" id="3.40.50.300:FF:003543">
    <property type="entry name" value="Predicted protein"/>
    <property type="match status" value="1"/>
</dbReference>
<feature type="compositionally biased region" description="Polar residues" evidence="6">
    <location>
        <begin position="62"/>
        <end position="71"/>
    </location>
</feature>
<feature type="transmembrane region" description="Helical" evidence="7">
    <location>
        <begin position="594"/>
        <end position="618"/>
    </location>
</feature>
<dbReference type="InterPro" id="IPR043926">
    <property type="entry name" value="ABCG_dom"/>
</dbReference>
<dbReference type="InterPro" id="IPR013525">
    <property type="entry name" value="ABC2_TM"/>
</dbReference>
<keyword evidence="4 7" id="KW-1133">Transmembrane helix</keyword>
<feature type="compositionally biased region" description="Polar residues" evidence="6">
    <location>
        <begin position="23"/>
        <end position="44"/>
    </location>
</feature>
<dbReference type="SUPFAM" id="SSF52540">
    <property type="entry name" value="P-loop containing nucleoside triphosphate hydrolases"/>
    <property type="match status" value="1"/>
</dbReference>
<evidence type="ECO:0000313" key="10">
    <source>
        <dbReference type="Proteomes" id="UP000001357"/>
    </source>
</evidence>
<feature type="transmembrane region" description="Helical" evidence="7">
    <location>
        <begin position="708"/>
        <end position="727"/>
    </location>
</feature>
<proteinExistence type="predicted"/>
<dbReference type="GO" id="GO:0005886">
    <property type="term" value="C:plasma membrane"/>
    <property type="evidence" value="ECO:0000318"/>
    <property type="project" value="GO_Central"/>
</dbReference>
<protein>
    <recommendedName>
        <fullName evidence="8">ABC transporter domain-containing protein</fullName>
    </recommendedName>
</protein>
<dbReference type="InParanoid" id="A9UUE4"/>
<dbReference type="Gene3D" id="3.40.50.300">
    <property type="entry name" value="P-loop containing nucleotide triphosphate hydrolases"/>
    <property type="match status" value="1"/>
</dbReference>
<dbReference type="Pfam" id="PF19055">
    <property type="entry name" value="ABC2_membrane_7"/>
    <property type="match status" value="1"/>
</dbReference>
<evidence type="ECO:0000256" key="6">
    <source>
        <dbReference type="SAM" id="MobiDB-lite"/>
    </source>
</evidence>
<dbReference type="GO" id="GO:0140359">
    <property type="term" value="F:ABC-type transporter activity"/>
    <property type="evidence" value="ECO:0007669"/>
    <property type="project" value="InterPro"/>
</dbReference>
<dbReference type="GO" id="GO:0005524">
    <property type="term" value="F:ATP binding"/>
    <property type="evidence" value="ECO:0007669"/>
    <property type="project" value="InterPro"/>
</dbReference>
<evidence type="ECO:0000259" key="8">
    <source>
        <dbReference type="PROSITE" id="PS50893"/>
    </source>
</evidence>
<dbReference type="GeneID" id="5889575"/>
<comment type="subcellular location">
    <subcellularLocation>
        <location evidence="1">Membrane</location>
        <topology evidence="1">Multi-pass membrane protein</topology>
    </subcellularLocation>
</comment>
<feature type="compositionally biased region" description="Basic and acidic residues" evidence="6">
    <location>
        <begin position="142"/>
        <end position="152"/>
    </location>
</feature>
<dbReference type="KEGG" id="mbr:MONBRDRAFT_23998"/>
<feature type="compositionally biased region" description="Polar residues" evidence="6">
    <location>
        <begin position="111"/>
        <end position="120"/>
    </location>
</feature>
<dbReference type="CDD" id="cd03213">
    <property type="entry name" value="ABCG_EPDR"/>
    <property type="match status" value="1"/>
</dbReference>
<dbReference type="PROSITE" id="PS00211">
    <property type="entry name" value="ABC_TRANSPORTER_1"/>
    <property type="match status" value="1"/>
</dbReference>
<keyword evidence="10" id="KW-1185">Reference proteome</keyword>
<dbReference type="Pfam" id="PF00005">
    <property type="entry name" value="ABC_tran"/>
    <property type="match status" value="1"/>
</dbReference>
<gene>
    <name evidence="9" type="ORF">MONBRDRAFT_23998</name>
</gene>
<dbReference type="eggNOG" id="KOG0061">
    <property type="taxonomic scope" value="Eukaryota"/>
</dbReference>
<dbReference type="InterPro" id="IPR050352">
    <property type="entry name" value="ABCG_transporters"/>
</dbReference>
<accession>A9UUE4</accession>
<name>A9UUE4_MONBE</name>
<feature type="transmembrane region" description="Helical" evidence="7">
    <location>
        <begin position="672"/>
        <end position="696"/>
    </location>
</feature>
<dbReference type="FunCoup" id="A9UUE4">
    <property type="interactions" value="143"/>
</dbReference>
<evidence type="ECO:0000256" key="4">
    <source>
        <dbReference type="ARBA" id="ARBA00022989"/>
    </source>
</evidence>
<dbReference type="InterPro" id="IPR017871">
    <property type="entry name" value="ABC_transporter-like_CS"/>
</dbReference>
<evidence type="ECO:0000256" key="2">
    <source>
        <dbReference type="ARBA" id="ARBA00022448"/>
    </source>
</evidence>
<evidence type="ECO:0000256" key="7">
    <source>
        <dbReference type="SAM" id="Phobius"/>
    </source>
</evidence>
<dbReference type="OMA" id="WIDVCIM"/>
<dbReference type="EMBL" id="CH991546">
    <property type="protein sequence ID" value="EDQ91083.1"/>
    <property type="molecule type" value="Genomic_DNA"/>
</dbReference>
<evidence type="ECO:0000313" key="9">
    <source>
        <dbReference type="EMBL" id="EDQ91083.1"/>
    </source>
</evidence>
<dbReference type="PANTHER" id="PTHR48041">
    <property type="entry name" value="ABC TRANSPORTER G FAMILY MEMBER 28"/>
    <property type="match status" value="1"/>
</dbReference>
<keyword evidence="5 7" id="KW-0472">Membrane</keyword>
<feature type="domain" description="ABC transporter" evidence="8">
    <location>
        <begin position="191"/>
        <end position="453"/>
    </location>
</feature>
<dbReference type="GO" id="GO:0016887">
    <property type="term" value="F:ATP hydrolysis activity"/>
    <property type="evidence" value="ECO:0007669"/>
    <property type="project" value="InterPro"/>
</dbReference>
<dbReference type="InterPro" id="IPR003439">
    <property type="entry name" value="ABC_transporter-like_ATP-bd"/>
</dbReference>
<dbReference type="GO" id="GO:0042626">
    <property type="term" value="F:ATPase-coupled transmembrane transporter activity"/>
    <property type="evidence" value="ECO:0000318"/>
    <property type="project" value="GO_Central"/>
</dbReference>
<dbReference type="Proteomes" id="UP000001357">
    <property type="component" value="Unassembled WGS sequence"/>
</dbReference>
<feature type="region of interest" description="Disordered" evidence="6">
    <location>
        <begin position="1"/>
        <end position="153"/>
    </location>
</feature>
<evidence type="ECO:0000256" key="1">
    <source>
        <dbReference type="ARBA" id="ARBA00004141"/>
    </source>
</evidence>
<dbReference type="Pfam" id="PF01061">
    <property type="entry name" value="ABC2_membrane"/>
    <property type="match status" value="1"/>
</dbReference>
<feature type="compositionally biased region" description="Low complexity" evidence="6">
    <location>
        <begin position="8"/>
        <end position="21"/>
    </location>
</feature>
<evidence type="ECO:0000256" key="5">
    <source>
        <dbReference type="ARBA" id="ARBA00023136"/>
    </source>
</evidence>
<evidence type="ECO:0000256" key="3">
    <source>
        <dbReference type="ARBA" id="ARBA00022692"/>
    </source>
</evidence>
<keyword evidence="3 7" id="KW-0812">Transmembrane</keyword>
<feature type="compositionally biased region" description="Basic and acidic residues" evidence="6">
    <location>
        <begin position="84"/>
        <end position="106"/>
    </location>
</feature>
<dbReference type="GO" id="GO:0055085">
    <property type="term" value="P:transmembrane transport"/>
    <property type="evidence" value="ECO:0000318"/>
    <property type="project" value="GO_Central"/>
</dbReference>
<feature type="compositionally biased region" description="Low complexity" evidence="6">
    <location>
        <begin position="121"/>
        <end position="141"/>
    </location>
</feature>
<organism evidence="9 10">
    <name type="scientific">Monosiga brevicollis</name>
    <name type="common">Choanoflagellate</name>
    <dbReference type="NCBI Taxonomy" id="81824"/>
    <lineage>
        <taxon>Eukaryota</taxon>
        <taxon>Choanoflagellata</taxon>
        <taxon>Craspedida</taxon>
        <taxon>Salpingoecidae</taxon>
        <taxon>Monosiga</taxon>
    </lineage>
</organism>
<dbReference type="PANTHER" id="PTHR48041:SF139">
    <property type="entry name" value="PROTEIN SCARLET"/>
    <property type="match status" value="1"/>
</dbReference>
<dbReference type="RefSeq" id="XP_001744380.1">
    <property type="nucleotide sequence ID" value="XM_001744328.1"/>
</dbReference>
<keyword evidence="2" id="KW-0813">Transport</keyword>
<reference evidence="9 10" key="1">
    <citation type="journal article" date="2008" name="Nature">
        <title>The genome of the choanoflagellate Monosiga brevicollis and the origin of metazoans.</title>
        <authorList>
            <consortium name="JGI Sequencing"/>
            <person name="King N."/>
            <person name="Westbrook M.J."/>
            <person name="Young S.L."/>
            <person name="Kuo A."/>
            <person name="Abedin M."/>
            <person name="Chapman J."/>
            <person name="Fairclough S."/>
            <person name="Hellsten U."/>
            <person name="Isogai Y."/>
            <person name="Letunic I."/>
            <person name="Marr M."/>
            <person name="Pincus D."/>
            <person name="Putnam N."/>
            <person name="Rokas A."/>
            <person name="Wright K.J."/>
            <person name="Zuzow R."/>
            <person name="Dirks W."/>
            <person name="Good M."/>
            <person name="Goodstein D."/>
            <person name="Lemons D."/>
            <person name="Li W."/>
            <person name="Lyons J.B."/>
            <person name="Morris A."/>
            <person name="Nichols S."/>
            <person name="Richter D.J."/>
            <person name="Salamov A."/>
            <person name="Bork P."/>
            <person name="Lim W.A."/>
            <person name="Manning G."/>
            <person name="Miller W.T."/>
            <person name="McGinnis W."/>
            <person name="Shapiro H."/>
            <person name="Tjian R."/>
            <person name="Grigoriev I.V."/>
            <person name="Rokhsar D."/>
        </authorList>
    </citation>
    <scope>NUCLEOTIDE SEQUENCE [LARGE SCALE GENOMIC DNA]</scope>
    <source>
        <strain evidence="10">MX1 / ATCC 50154</strain>
    </source>
</reference>
<feature type="transmembrane region" description="Helical" evidence="7">
    <location>
        <begin position="639"/>
        <end position="666"/>
    </location>
</feature>